<dbReference type="InterPro" id="IPR036390">
    <property type="entry name" value="WH_DNA-bd_sf"/>
</dbReference>
<dbReference type="PANTHER" id="PTHR33164:SF95">
    <property type="entry name" value="TRANSCRIPTIONAL REGULATOR"/>
    <property type="match status" value="1"/>
</dbReference>
<dbReference type="RefSeq" id="WP_208242974.1">
    <property type="nucleotide sequence ID" value="NZ_JAGEPF010000012.1"/>
</dbReference>
<dbReference type="PRINTS" id="PR00598">
    <property type="entry name" value="HTHMARR"/>
</dbReference>
<dbReference type="EMBL" id="JAGEPF010000012">
    <property type="protein sequence ID" value="MBO2459899.1"/>
    <property type="molecule type" value="Genomic_DNA"/>
</dbReference>
<keyword evidence="3" id="KW-1185">Reference proteome</keyword>
<reference evidence="2 3" key="1">
    <citation type="submission" date="2021-03" db="EMBL/GenBank/DDBJ databases">
        <title>Actinomadura violae sp. nov., isolated from lichen in Thailand.</title>
        <authorList>
            <person name="Kanchanasin P."/>
            <person name="Saeng-In P."/>
            <person name="Phongsopitanun W."/>
            <person name="Yuki M."/>
            <person name="Kudo T."/>
            <person name="Ohkuma M."/>
            <person name="Tanasupawat S."/>
        </authorList>
    </citation>
    <scope>NUCLEOTIDE SEQUENCE [LARGE SCALE GENOMIC DNA]</scope>
    <source>
        <strain evidence="2 3">LCR2-06</strain>
    </source>
</reference>
<accession>A0ABS3RT22</accession>
<dbReference type="Pfam" id="PF12802">
    <property type="entry name" value="MarR_2"/>
    <property type="match status" value="1"/>
</dbReference>
<evidence type="ECO:0000259" key="1">
    <source>
        <dbReference type="PROSITE" id="PS50995"/>
    </source>
</evidence>
<dbReference type="Gene3D" id="1.10.10.10">
    <property type="entry name" value="Winged helix-like DNA-binding domain superfamily/Winged helix DNA-binding domain"/>
    <property type="match status" value="1"/>
</dbReference>
<gene>
    <name evidence="2" type="ORF">J4709_20165</name>
</gene>
<comment type="caution">
    <text evidence="2">The sequence shown here is derived from an EMBL/GenBank/DDBJ whole genome shotgun (WGS) entry which is preliminary data.</text>
</comment>
<proteinExistence type="predicted"/>
<dbReference type="Proteomes" id="UP000680206">
    <property type="component" value="Unassembled WGS sequence"/>
</dbReference>
<dbReference type="InterPro" id="IPR039422">
    <property type="entry name" value="MarR/SlyA-like"/>
</dbReference>
<evidence type="ECO:0000313" key="3">
    <source>
        <dbReference type="Proteomes" id="UP000680206"/>
    </source>
</evidence>
<evidence type="ECO:0000313" key="2">
    <source>
        <dbReference type="EMBL" id="MBO2459899.1"/>
    </source>
</evidence>
<dbReference type="PANTHER" id="PTHR33164">
    <property type="entry name" value="TRANSCRIPTIONAL REGULATOR, MARR FAMILY"/>
    <property type="match status" value="1"/>
</dbReference>
<feature type="domain" description="HTH marR-type" evidence="1">
    <location>
        <begin position="1"/>
        <end position="138"/>
    </location>
</feature>
<dbReference type="SUPFAM" id="SSF46785">
    <property type="entry name" value="Winged helix' DNA-binding domain"/>
    <property type="match status" value="1"/>
</dbReference>
<dbReference type="InterPro" id="IPR000835">
    <property type="entry name" value="HTH_MarR-typ"/>
</dbReference>
<name>A0ABS3RT22_9ACTN</name>
<dbReference type="InterPro" id="IPR036388">
    <property type="entry name" value="WH-like_DNA-bd_sf"/>
</dbReference>
<organism evidence="2 3">
    <name type="scientific">Actinomadura violacea</name>
    <dbReference type="NCBI Taxonomy" id="2819934"/>
    <lineage>
        <taxon>Bacteria</taxon>
        <taxon>Bacillati</taxon>
        <taxon>Actinomycetota</taxon>
        <taxon>Actinomycetes</taxon>
        <taxon>Streptosporangiales</taxon>
        <taxon>Thermomonosporaceae</taxon>
        <taxon>Actinomadura</taxon>
    </lineage>
</organism>
<dbReference type="PROSITE" id="PS50995">
    <property type="entry name" value="HTH_MARR_2"/>
    <property type="match status" value="1"/>
</dbReference>
<protein>
    <submittedName>
        <fullName evidence="2">Winged helix-turn-helix transcriptional regulator</fullName>
    </submittedName>
</protein>
<dbReference type="SMART" id="SM00347">
    <property type="entry name" value="HTH_MARR"/>
    <property type="match status" value="1"/>
</dbReference>
<sequence>MPTETEPDWPAFYLMRLIMQEHGARWQDGLPGLTRPQYAVMRVIAARPDAEQTAVGEATATDQATLAALLHRLEKRGLVARTVDPADRRRRRVRLTPAGRRALREAAEHATALNADILARLTPAEQERLHELLTKLAARNDG</sequence>